<dbReference type="SUPFAM" id="SSF68906">
    <property type="entry name" value="SAP domain"/>
    <property type="match status" value="1"/>
</dbReference>
<keyword evidence="4" id="KW-1185">Reference proteome</keyword>
<dbReference type="AlphaFoldDB" id="A0AAD5VAF7"/>
<dbReference type="Proteomes" id="UP001212997">
    <property type="component" value="Unassembled WGS sequence"/>
</dbReference>
<feature type="domain" description="SAP" evidence="2">
    <location>
        <begin position="30"/>
        <end position="64"/>
    </location>
</feature>
<dbReference type="PROSITE" id="PS50800">
    <property type="entry name" value="SAP"/>
    <property type="match status" value="1"/>
</dbReference>
<evidence type="ECO:0000313" key="4">
    <source>
        <dbReference type="Proteomes" id="UP001212997"/>
    </source>
</evidence>
<feature type="region of interest" description="Disordered" evidence="1">
    <location>
        <begin position="138"/>
        <end position="160"/>
    </location>
</feature>
<proteinExistence type="predicted"/>
<feature type="region of interest" description="Disordered" evidence="1">
    <location>
        <begin position="32"/>
        <end position="105"/>
    </location>
</feature>
<feature type="region of interest" description="Disordered" evidence="1">
    <location>
        <begin position="270"/>
        <end position="290"/>
    </location>
</feature>
<dbReference type="InterPro" id="IPR036361">
    <property type="entry name" value="SAP_dom_sf"/>
</dbReference>
<sequence length="290" mass="31629">MFRVAASSLKASVQIPRRNFVSSVLLTRSWENESVSTLRKETKSRGLSSKGNKATLITRLQKFESGERPPPPQPRVEQVRHNSTETEVPGVPSSSEPPHLSPSFPKEFLDVKIPDTSVPIPEPPIQIPFVPDFWDSSRVQAESAPPEPEETSPSYIAVGGDTTRISVSPTYSDFAEADPVDVPAPASQNQTFLQDVTEDLFFTASIKLPKVGQPKAAADDVPQIITESSGSQRTDYSRTLDEDEVRGVWALLGLLAGSWVAAGLLKPSPAYTDKVEQKDDTVPEIAAEKH</sequence>
<dbReference type="Gene3D" id="1.10.720.30">
    <property type="entry name" value="SAP domain"/>
    <property type="match status" value="1"/>
</dbReference>
<feature type="compositionally biased region" description="Basic and acidic residues" evidence="1">
    <location>
        <begin position="273"/>
        <end position="290"/>
    </location>
</feature>
<dbReference type="EMBL" id="JANAWD010000116">
    <property type="protein sequence ID" value="KAJ3486603.1"/>
    <property type="molecule type" value="Genomic_DNA"/>
</dbReference>
<evidence type="ECO:0000313" key="3">
    <source>
        <dbReference type="EMBL" id="KAJ3486603.1"/>
    </source>
</evidence>
<dbReference type="InterPro" id="IPR003034">
    <property type="entry name" value="SAP_dom"/>
</dbReference>
<evidence type="ECO:0000259" key="2">
    <source>
        <dbReference type="PROSITE" id="PS50800"/>
    </source>
</evidence>
<gene>
    <name evidence="3" type="ORF">NLI96_g4139</name>
</gene>
<accession>A0AAD5VAF7</accession>
<comment type="caution">
    <text evidence="3">The sequence shown here is derived from an EMBL/GenBank/DDBJ whole genome shotgun (WGS) entry which is preliminary data.</text>
</comment>
<organism evidence="3 4">
    <name type="scientific">Meripilus lineatus</name>
    <dbReference type="NCBI Taxonomy" id="2056292"/>
    <lineage>
        <taxon>Eukaryota</taxon>
        <taxon>Fungi</taxon>
        <taxon>Dikarya</taxon>
        <taxon>Basidiomycota</taxon>
        <taxon>Agaricomycotina</taxon>
        <taxon>Agaricomycetes</taxon>
        <taxon>Polyporales</taxon>
        <taxon>Meripilaceae</taxon>
        <taxon>Meripilus</taxon>
    </lineage>
</organism>
<reference evidence="3" key="1">
    <citation type="submission" date="2022-07" db="EMBL/GenBank/DDBJ databases">
        <title>Genome Sequence of Physisporinus lineatus.</title>
        <authorList>
            <person name="Buettner E."/>
        </authorList>
    </citation>
    <scope>NUCLEOTIDE SEQUENCE</scope>
    <source>
        <strain evidence="3">VT162</strain>
    </source>
</reference>
<name>A0AAD5VAF7_9APHY</name>
<protein>
    <recommendedName>
        <fullName evidence="2">SAP domain-containing protein</fullName>
    </recommendedName>
</protein>
<feature type="compositionally biased region" description="Low complexity" evidence="1">
    <location>
        <begin position="87"/>
        <end position="105"/>
    </location>
</feature>
<dbReference type="SMART" id="SM00513">
    <property type="entry name" value="SAP"/>
    <property type="match status" value="1"/>
</dbReference>
<dbReference type="Pfam" id="PF02037">
    <property type="entry name" value="SAP"/>
    <property type="match status" value="1"/>
</dbReference>
<evidence type="ECO:0000256" key="1">
    <source>
        <dbReference type="SAM" id="MobiDB-lite"/>
    </source>
</evidence>